<gene>
    <name evidence="2" type="ORF">GCM10012285_10980</name>
</gene>
<keyword evidence="3" id="KW-1185">Reference proteome</keyword>
<dbReference type="PANTHER" id="PTHR35526">
    <property type="entry name" value="ANTI-SIGMA-F FACTOR RSBW-RELATED"/>
    <property type="match status" value="1"/>
</dbReference>
<evidence type="ECO:0000313" key="3">
    <source>
        <dbReference type="Proteomes" id="UP000600080"/>
    </source>
</evidence>
<feature type="region of interest" description="Disordered" evidence="1">
    <location>
        <begin position="89"/>
        <end position="139"/>
    </location>
</feature>
<comment type="caution">
    <text evidence="2">The sequence shown here is derived from an EMBL/GenBank/DDBJ whole genome shotgun (WGS) entry which is preliminary data.</text>
</comment>
<protein>
    <recommendedName>
        <fullName evidence="4">ATP-binding protein</fullName>
    </recommendedName>
</protein>
<dbReference type="Gene3D" id="3.30.565.10">
    <property type="entry name" value="Histidine kinase-like ATPase, C-terminal domain"/>
    <property type="match status" value="1"/>
</dbReference>
<evidence type="ECO:0008006" key="4">
    <source>
        <dbReference type="Google" id="ProtNLM"/>
    </source>
</evidence>
<proteinExistence type="predicted"/>
<feature type="compositionally biased region" description="Acidic residues" evidence="1">
    <location>
        <begin position="214"/>
        <end position="229"/>
    </location>
</feature>
<dbReference type="SUPFAM" id="SSF55874">
    <property type="entry name" value="ATPase domain of HSP90 chaperone/DNA topoisomerase II/histidine kinase"/>
    <property type="match status" value="1"/>
</dbReference>
<dbReference type="Proteomes" id="UP000600080">
    <property type="component" value="Unassembled WGS sequence"/>
</dbReference>
<dbReference type="InterPro" id="IPR036890">
    <property type="entry name" value="HATPase_C_sf"/>
</dbReference>
<feature type="region of interest" description="Disordered" evidence="1">
    <location>
        <begin position="164"/>
        <end position="231"/>
    </location>
</feature>
<reference evidence="3" key="1">
    <citation type="journal article" date="2019" name="Int. J. Syst. Evol. Microbiol.">
        <title>The Global Catalogue of Microorganisms (GCM) 10K type strain sequencing project: providing services to taxonomists for standard genome sequencing and annotation.</title>
        <authorList>
            <consortium name="The Broad Institute Genomics Platform"/>
            <consortium name="The Broad Institute Genome Sequencing Center for Infectious Disease"/>
            <person name="Wu L."/>
            <person name="Ma J."/>
        </authorList>
    </citation>
    <scope>NUCLEOTIDE SEQUENCE [LARGE SCALE GENOMIC DNA]</scope>
    <source>
        <strain evidence="3">CGMCC 4.7323</strain>
    </source>
</reference>
<accession>A0ABQ2J1Y6</accession>
<evidence type="ECO:0000256" key="1">
    <source>
        <dbReference type="SAM" id="MobiDB-lite"/>
    </source>
</evidence>
<dbReference type="PANTHER" id="PTHR35526:SF3">
    <property type="entry name" value="ANTI-SIGMA-F FACTOR RSBW"/>
    <property type="match status" value="1"/>
</dbReference>
<organism evidence="2 3">
    <name type="scientific">Streptomyces kronopolitis</name>
    <dbReference type="NCBI Taxonomy" id="1612435"/>
    <lineage>
        <taxon>Bacteria</taxon>
        <taxon>Bacillati</taxon>
        <taxon>Actinomycetota</taxon>
        <taxon>Actinomycetes</taxon>
        <taxon>Kitasatosporales</taxon>
        <taxon>Streptomycetaceae</taxon>
        <taxon>Streptomyces</taxon>
    </lineage>
</organism>
<dbReference type="RefSeq" id="WP_373294064.1">
    <property type="nucleotide sequence ID" value="NZ_BMND01000003.1"/>
</dbReference>
<evidence type="ECO:0000313" key="2">
    <source>
        <dbReference type="EMBL" id="GGN36833.1"/>
    </source>
</evidence>
<feature type="compositionally biased region" description="Gly residues" evidence="1">
    <location>
        <begin position="186"/>
        <end position="212"/>
    </location>
</feature>
<dbReference type="EMBL" id="BMND01000003">
    <property type="protein sequence ID" value="GGN36833.1"/>
    <property type="molecule type" value="Genomic_DNA"/>
</dbReference>
<dbReference type="InterPro" id="IPR050267">
    <property type="entry name" value="Anti-sigma-factor_SerPK"/>
</dbReference>
<sequence>MLEPPTPTTWRITLPRGETAVPVARAMVRTAMQDLQMTADRTTAELLTGELVSNALKHTPGTHPIELVVERAREGCRIEVHDNDPMLIDDLLDGPAPPPVAPGEAGAAGAPGEAGTAEAPGEAGTAGPESGDAGAAVAADDAGPVGAGAAVAADDSGSVRLVERGAAAAGQQQADDRVPAQRAEGAGTGDGDGDGNGDSTEGGSGAGNGAGNEVGDDAGESAEADDAEAGTDALAREPRATGTSFIDAAEAAEAAEAAARNAQSHSEPGRGLLLLRSLSSDAGCRPTACGKAVWFTLPDLPHRRRR</sequence>
<name>A0ABQ2J1Y6_9ACTN</name>
<feature type="compositionally biased region" description="Low complexity" evidence="1">
    <location>
        <begin position="102"/>
        <end position="139"/>
    </location>
</feature>